<organism evidence="1 2">
    <name type="scientific">Flavivirga eckloniae</name>
    <dbReference type="NCBI Taxonomy" id="1803846"/>
    <lineage>
        <taxon>Bacteria</taxon>
        <taxon>Pseudomonadati</taxon>
        <taxon>Bacteroidota</taxon>
        <taxon>Flavobacteriia</taxon>
        <taxon>Flavobacteriales</taxon>
        <taxon>Flavobacteriaceae</taxon>
        <taxon>Flavivirga</taxon>
    </lineage>
</organism>
<dbReference type="EMBL" id="CP025791">
    <property type="protein sequence ID" value="AUP78009.1"/>
    <property type="molecule type" value="Genomic_DNA"/>
</dbReference>
<gene>
    <name evidence="1" type="ORF">C1H87_04495</name>
</gene>
<evidence type="ECO:0008006" key="3">
    <source>
        <dbReference type="Google" id="ProtNLM"/>
    </source>
</evidence>
<dbReference type="InterPro" id="IPR011008">
    <property type="entry name" value="Dimeric_a/b-barrel"/>
</dbReference>
<sequence>MNANQFRRFTYLVTIENLDISEFVAQIKSERIQKQLEVLGVFSFEIYQKEQDCFLLVDTSYNMDSLTLSNTLSSVQVDINFQGFLQEENEAFSFESSPLERIYKFEQKKVYKAKEGQLKTDIGPKKRFVWTLLLQEDPELMAEYKRVHSMGQAWPEITANMESVGVKDMEIYLSGTQAILIMDTIPDFNLEEIGPKWQKLPREEEWQAYVAKFQRTDPDSSIQEKWKDMIAL</sequence>
<dbReference type="GO" id="GO:0016857">
    <property type="term" value="F:racemase and epimerase activity, acting on carbohydrates and derivatives"/>
    <property type="evidence" value="ECO:0007669"/>
    <property type="project" value="InterPro"/>
</dbReference>
<evidence type="ECO:0000313" key="2">
    <source>
        <dbReference type="Proteomes" id="UP000235826"/>
    </source>
</evidence>
<name>A0A2K9PLQ4_9FLAO</name>
<dbReference type="SUPFAM" id="SSF54909">
    <property type="entry name" value="Dimeric alpha+beta barrel"/>
    <property type="match status" value="1"/>
</dbReference>
<dbReference type="RefSeq" id="WP_102754668.1">
    <property type="nucleotide sequence ID" value="NZ_CP025791.1"/>
</dbReference>
<dbReference type="InterPro" id="IPR008000">
    <property type="entry name" value="Rham/fucose_mutarotase"/>
</dbReference>
<dbReference type="PANTHER" id="PTHR43239">
    <property type="entry name" value="UPF0734 PROTEIN DDB_G0273871/DDB_G0273177"/>
    <property type="match status" value="1"/>
</dbReference>
<dbReference type="OrthoDB" id="1430580at2"/>
<dbReference type="Gene3D" id="3.30.70.100">
    <property type="match status" value="1"/>
</dbReference>
<dbReference type="InterPro" id="IPR052996">
    <property type="entry name" value="Carb_Metab_Mutarotase"/>
</dbReference>
<keyword evidence="2" id="KW-1185">Reference proteome</keyword>
<reference evidence="1 2" key="1">
    <citation type="submission" date="2018-01" db="EMBL/GenBank/DDBJ databases">
        <title>Complete genome sequence of Flavivirga eckloniae ECD14 isolated from seaweed Ecklonia cava.</title>
        <authorList>
            <person name="Lee J.H."/>
            <person name="Baik K.S."/>
            <person name="Seong C.N."/>
        </authorList>
    </citation>
    <scope>NUCLEOTIDE SEQUENCE [LARGE SCALE GENOMIC DNA]</scope>
    <source>
        <strain evidence="1 2">ECD14</strain>
    </source>
</reference>
<dbReference type="Proteomes" id="UP000235826">
    <property type="component" value="Chromosome"/>
</dbReference>
<evidence type="ECO:0000313" key="1">
    <source>
        <dbReference type="EMBL" id="AUP78009.1"/>
    </source>
</evidence>
<dbReference type="KEGG" id="fek:C1H87_04495"/>
<dbReference type="AlphaFoldDB" id="A0A2K9PLQ4"/>
<proteinExistence type="predicted"/>
<dbReference type="Pfam" id="PF05336">
    <property type="entry name" value="rhaM"/>
    <property type="match status" value="1"/>
</dbReference>
<dbReference type="PANTHER" id="PTHR43239:SF1">
    <property type="entry name" value="UPF0734 PROTEIN DDB_G0273871_DDB_G0273177"/>
    <property type="match status" value="1"/>
</dbReference>
<accession>A0A2K9PLQ4</accession>
<protein>
    <recommendedName>
        <fullName evidence="3">L-rhamnose mutarotase</fullName>
    </recommendedName>
</protein>